<dbReference type="InterPro" id="IPR008753">
    <property type="entry name" value="Peptidase_M13_N"/>
</dbReference>
<dbReference type="CDD" id="cd08662">
    <property type="entry name" value="M13"/>
    <property type="match status" value="1"/>
</dbReference>
<dbReference type="GO" id="GO:0046872">
    <property type="term" value="F:metal ion binding"/>
    <property type="evidence" value="ECO:0007669"/>
    <property type="project" value="UniProtKB-KW"/>
</dbReference>
<dbReference type="InterPro" id="IPR000718">
    <property type="entry name" value="Peptidase_M13"/>
</dbReference>
<dbReference type="PROSITE" id="PS51885">
    <property type="entry name" value="NEPRILYSIN"/>
    <property type="match status" value="1"/>
</dbReference>
<dbReference type="Proteomes" id="UP001224775">
    <property type="component" value="Unassembled WGS sequence"/>
</dbReference>
<comment type="caution">
    <text evidence="10">The sequence shown here is derived from an EMBL/GenBank/DDBJ whole genome shotgun (WGS) entry which is preliminary data.</text>
</comment>
<feature type="domain" description="Peptidase M13 N-terminal" evidence="9">
    <location>
        <begin position="58"/>
        <end position="450"/>
    </location>
</feature>
<evidence type="ECO:0000256" key="6">
    <source>
        <dbReference type="ARBA" id="ARBA00022833"/>
    </source>
</evidence>
<evidence type="ECO:0000259" key="9">
    <source>
        <dbReference type="Pfam" id="PF05649"/>
    </source>
</evidence>
<evidence type="ECO:0000256" key="2">
    <source>
        <dbReference type="ARBA" id="ARBA00007357"/>
    </source>
</evidence>
<evidence type="ECO:0000256" key="5">
    <source>
        <dbReference type="ARBA" id="ARBA00022801"/>
    </source>
</evidence>
<accession>A0AAD9DAL9</accession>
<evidence type="ECO:0000256" key="1">
    <source>
        <dbReference type="ARBA" id="ARBA00001947"/>
    </source>
</evidence>
<dbReference type="AlphaFoldDB" id="A0AAD9DAL9"/>
<dbReference type="Pfam" id="PF05649">
    <property type="entry name" value="Peptidase_M13_N"/>
    <property type="match status" value="1"/>
</dbReference>
<dbReference type="SUPFAM" id="SSF55486">
    <property type="entry name" value="Metalloproteases ('zincins'), catalytic domain"/>
    <property type="match status" value="1"/>
</dbReference>
<dbReference type="InterPro" id="IPR042089">
    <property type="entry name" value="Peptidase_M13_dom_2"/>
</dbReference>
<dbReference type="Pfam" id="PF01431">
    <property type="entry name" value="Peptidase_M13"/>
    <property type="match status" value="1"/>
</dbReference>
<dbReference type="EC" id="3.4.24.-" evidence="10"/>
<proteinExistence type="inferred from homology"/>
<feature type="domain" description="Peptidase M13 C-terminal" evidence="8">
    <location>
        <begin position="503"/>
        <end position="703"/>
    </location>
</feature>
<dbReference type="GO" id="GO:0005886">
    <property type="term" value="C:plasma membrane"/>
    <property type="evidence" value="ECO:0007669"/>
    <property type="project" value="TreeGrafter"/>
</dbReference>
<dbReference type="GO" id="GO:0016485">
    <property type="term" value="P:protein processing"/>
    <property type="evidence" value="ECO:0007669"/>
    <property type="project" value="TreeGrafter"/>
</dbReference>
<keyword evidence="7" id="KW-0482">Metalloprotease</keyword>
<protein>
    <submittedName>
        <fullName evidence="10">Metallopeptidase (Family M13)</fullName>
        <ecNumber evidence="10">3.4.24.-</ecNumber>
    </submittedName>
</protein>
<name>A0AAD9DAL9_9STRA</name>
<comment type="cofactor">
    <cofactor evidence="1">
        <name>Zn(2+)</name>
        <dbReference type="ChEBI" id="CHEBI:29105"/>
    </cofactor>
</comment>
<dbReference type="GO" id="GO:0004222">
    <property type="term" value="F:metalloendopeptidase activity"/>
    <property type="evidence" value="ECO:0007669"/>
    <property type="project" value="InterPro"/>
</dbReference>
<dbReference type="PANTHER" id="PTHR11733:SF167">
    <property type="entry name" value="FI17812P1-RELATED"/>
    <property type="match status" value="1"/>
</dbReference>
<organism evidence="10 11">
    <name type="scientific">Skeletonema marinoi</name>
    <dbReference type="NCBI Taxonomy" id="267567"/>
    <lineage>
        <taxon>Eukaryota</taxon>
        <taxon>Sar</taxon>
        <taxon>Stramenopiles</taxon>
        <taxon>Ochrophyta</taxon>
        <taxon>Bacillariophyta</taxon>
        <taxon>Coscinodiscophyceae</taxon>
        <taxon>Thalassiosirophycidae</taxon>
        <taxon>Thalassiosirales</taxon>
        <taxon>Skeletonemataceae</taxon>
        <taxon>Skeletonema</taxon>
        <taxon>Skeletonema marinoi-dohrnii complex</taxon>
    </lineage>
</organism>
<evidence type="ECO:0000259" key="8">
    <source>
        <dbReference type="Pfam" id="PF01431"/>
    </source>
</evidence>
<keyword evidence="5 10" id="KW-0378">Hydrolase</keyword>
<evidence type="ECO:0000313" key="11">
    <source>
        <dbReference type="Proteomes" id="UP001224775"/>
    </source>
</evidence>
<dbReference type="Gene3D" id="1.10.1380.10">
    <property type="entry name" value="Neutral endopeptidase , domain2"/>
    <property type="match status" value="1"/>
</dbReference>
<keyword evidence="3" id="KW-0645">Protease</keyword>
<dbReference type="InterPro" id="IPR018497">
    <property type="entry name" value="Peptidase_M13_C"/>
</dbReference>
<keyword evidence="11" id="KW-1185">Reference proteome</keyword>
<dbReference type="PANTHER" id="PTHR11733">
    <property type="entry name" value="ZINC METALLOPROTEASE FAMILY M13 NEPRILYSIN-RELATED"/>
    <property type="match status" value="1"/>
</dbReference>
<keyword evidence="6" id="KW-0862">Zinc</keyword>
<dbReference type="InterPro" id="IPR024079">
    <property type="entry name" value="MetalloPept_cat_dom_sf"/>
</dbReference>
<keyword evidence="4" id="KW-0479">Metal-binding</keyword>
<evidence type="ECO:0000256" key="4">
    <source>
        <dbReference type="ARBA" id="ARBA00022723"/>
    </source>
</evidence>
<dbReference type="PRINTS" id="PR00786">
    <property type="entry name" value="NEPRILYSIN"/>
</dbReference>
<sequence>MASHDTNAPEGKCPCCSNPWQAATAGFFCQICDETKEEEKSTAVRGLDRANMDFTVEPKDNFYSYSNGNWMKNNPIPSGYSSWNTFQVLRVKSQEDCKTILAELAKKKDLGGEEKKVKVFYESAMDEEKIEAAGIGPMQPLLDMCKEVADNKDDKVVFAASLGQLALKYGIHPFFGIGAGPDQKNSDHSIANIYQGGIKLPDRDYYFDEDKEEKRTAYKKTMALMLTLLEDSGATSPTDEAVATAEKVFELEKTLAEAHMTRTENRDPHDTYNKMSIEAMSKMCGDTFDFVSYFEAATCGKTLDEIGDINLRNVKALKKVAEVAPSVETDVLLAYFRWHAVCSCSPYLSSPFVNARFEFYEKVLQGTDELKPRWKRAMEFTEGALGEALGKLYCAAYFDESSKGRALAIVEQVRKALEDRLKEVDWMKSAETRANALKKMSKFGVKIGYPDKWLDYTPLEINDGDDFLTMVFNAREFDNREEIKDINAPTDKQKWFMTPQTVNAYYHPSLNEIVFPAAILQHPFFDKDADDAVNFGSMGAVIGHEMTHGFDDKGRKFDHEGNMVDWWTEEDGKEYERRVEVMVEQADKFLVHGQAVKGKLTSGENIADLGGLRLALRGLMSSKDYDPNSKIDGFTPVQRFFLSWAQCWRQNVTEQRALQLITIDPHGPNELRCNGPLSNIKEFHQAFGIEEGDVMYKKVESRVDIW</sequence>
<evidence type="ECO:0000256" key="3">
    <source>
        <dbReference type="ARBA" id="ARBA00022670"/>
    </source>
</evidence>
<evidence type="ECO:0000313" key="10">
    <source>
        <dbReference type="EMBL" id="KAK1740307.1"/>
    </source>
</evidence>
<dbReference type="Gene3D" id="3.40.390.10">
    <property type="entry name" value="Collagenase (Catalytic Domain)"/>
    <property type="match status" value="1"/>
</dbReference>
<reference evidence="10" key="1">
    <citation type="submission" date="2023-06" db="EMBL/GenBank/DDBJ databases">
        <title>Survivors Of The Sea: Transcriptome response of Skeletonema marinoi to long-term dormancy.</title>
        <authorList>
            <person name="Pinder M.I.M."/>
            <person name="Kourtchenko O."/>
            <person name="Robertson E.K."/>
            <person name="Larsson T."/>
            <person name="Maumus F."/>
            <person name="Osuna-Cruz C.M."/>
            <person name="Vancaester E."/>
            <person name="Stenow R."/>
            <person name="Vandepoele K."/>
            <person name="Ploug H."/>
            <person name="Bruchert V."/>
            <person name="Godhe A."/>
            <person name="Topel M."/>
        </authorList>
    </citation>
    <scope>NUCLEOTIDE SEQUENCE</scope>
    <source>
        <strain evidence="10">R05AC</strain>
    </source>
</reference>
<dbReference type="EMBL" id="JATAAI010000016">
    <property type="protein sequence ID" value="KAK1740307.1"/>
    <property type="molecule type" value="Genomic_DNA"/>
</dbReference>
<evidence type="ECO:0000256" key="7">
    <source>
        <dbReference type="ARBA" id="ARBA00023049"/>
    </source>
</evidence>
<comment type="similarity">
    <text evidence="2">Belongs to the peptidase M13 family.</text>
</comment>
<gene>
    <name evidence="10" type="ORF">QTG54_009257</name>
</gene>